<evidence type="ECO:0000313" key="2">
    <source>
        <dbReference type="Proteomes" id="UP001295444"/>
    </source>
</evidence>
<protein>
    <submittedName>
        <fullName evidence="1">Uncharacterized protein</fullName>
    </submittedName>
</protein>
<organism evidence="1 2">
    <name type="scientific">Pelobates cultripes</name>
    <name type="common">Western spadefoot toad</name>
    <dbReference type="NCBI Taxonomy" id="61616"/>
    <lineage>
        <taxon>Eukaryota</taxon>
        <taxon>Metazoa</taxon>
        <taxon>Chordata</taxon>
        <taxon>Craniata</taxon>
        <taxon>Vertebrata</taxon>
        <taxon>Euteleostomi</taxon>
        <taxon>Amphibia</taxon>
        <taxon>Batrachia</taxon>
        <taxon>Anura</taxon>
        <taxon>Pelobatoidea</taxon>
        <taxon>Pelobatidae</taxon>
        <taxon>Pelobates</taxon>
    </lineage>
</organism>
<dbReference type="AlphaFoldDB" id="A0AAD1WYW6"/>
<dbReference type="EMBL" id="OW240924">
    <property type="protein sequence ID" value="CAH2328192.1"/>
    <property type="molecule type" value="Genomic_DNA"/>
</dbReference>
<dbReference type="Proteomes" id="UP001295444">
    <property type="component" value="Chromosome 13"/>
</dbReference>
<reference evidence="1" key="1">
    <citation type="submission" date="2022-03" db="EMBL/GenBank/DDBJ databases">
        <authorList>
            <person name="Alioto T."/>
            <person name="Alioto T."/>
            <person name="Gomez Garrido J."/>
        </authorList>
    </citation>
    <scope>NUCLEOTIDE SEQUENCE</scope>
</reference>
<keyword evidence="2" id="KW-1185">Reference proteome</keyword>
<evidence type="ECO:0000313" key="1">
    <source>
        <dbReference type="EMBL" id="CAH2328192.1"/>
    </source>
</evidence>
<name>A0AAD1WYW6_PELCU</name>
<proteinExistence type="predicted"/>
<accession>A0AAD1WYW6</accession>
<gene>
    <name evidence="1" type="ORF">PECUL_23A018904</name>
</gene>
<sequence>MAAMHLHDTTSLGGQEWREQFEAKFEALCSNFWQRLHSKHLPFVAPAVTQATSCTGTEAKWILTLQNIHSAWPEGTRYSPEENRYSQAWTVSGIG</sequence>